<keyword evidence="2" id="KW-0436">Ligase</keyword>
<dbReference type="InterPro" id="IPR042099">
    <property type="entry name" value="ANL_N_sf"/>
</dbReference>
<dbReference type="GO" id="GO:0006631">
    <property type="term" value="P:fatty acid metabolic process"/>
    <property type="evidence" value="ECO:0007669"/>
    <property type="project" value="TreeGrafter"/>
</dbReference>
<dbReference type="Gene3D" id="3.40.50.12780">
    <property type="entry name" value="N-terminal domain of ligase-like"/>
    <property type="match status" value="1"/>
</dbReference>
<feature type="domain" description="AMP-dependent synthetase/ligase" evidence="3">
    <location>
        <begin position="13"/>
        <end position="374"/>
    </location>
</feature>
<dbReference type="STRING" id="1705394.SP60_02180"/>
<reference evidence="5 6" key="1">
    <citation type="journal article" date="2015" name="Genome Announc.">
        <title>Genome Sequence of 'Candidatus Thioglobus autotrophica' Strain EF1, a Chemoautotroph from the SUP05 Clade of Marine Gammaproteobacteria.</title>
        <authorList>
            <person name="Shah V."/>
            <person name="Morris R.M."/>
        </authorList>
    </citation>
    <scope>NUCLEOTIDE SEQUENCE [LARGE SCALE GENOMIC DNA]</scope>
    <source>
        <strain evidence="5 6">EF1</strain>
    </source>
</reference>
<evidence type="ECO:0000313" key="5">
    <source>
        <dbReference type="EMBL" id="ALE52150.1"/>
    </source>
</evidence>
<dbReference type="PANTHER" id="PTHR43201">
    <property type="entry name" value="ACYL-COA SYNTHETASE"/>
    <property type="match status" value="1"/>
</dbReference>
<evidence type="ECO:0000256" key="1">
    <source>
        <dbReference type="ARBA" id="ARBA00006432"/>
    </source>
</evidence>
<comment type="similarity">
    <text evidence="1">Belongs to the ATP-dependent AMP-binding enzyme family.</text>
</comment>
<organism evidence="5 6">
    <name type="scientific">Candidatus Thioglobus autotrophicus</name>
    <dbReference type="NCBI Taxonomy" id="1705394"/>
    <lineage>
        <taxon>Bacteria</taxon>
        <taxon>Pseudomonadati</taxon>
        <taxon>Pseudomonadota</taxon>
        <taxon>Gammaproteobacteria</taxon>
        <taxon>Candidatus Pseudothioglobaceae</taxon>
        <taxon>Candidatus Thioglobus</taxon>
    </lineage>
</organism>
<dbReference type="PATRIC" id="fig|1705394.5.peg.441"/>
<dbReference type="GO" id="GO:0031956">
    <property type="term" value="F:medium-chain fatty acid-CoA ligase activity"/>
    <property type="evidence" value="ECO:0007669"/>
    <property type="project" value="TreeGrafter"/>
</dbReference>
<evidence type="ECO:0000259" key="4">
    <source>
        <dbReference type="Pfam" id="PF13193"/>
    </source>
</evidence>
<dbReference type="Proteomes" id="UP000058020">
    <property type="component" value="Chromosome"/>
</dbReference>
<sequence length="522" mass="58691">MFRALPSIYSLLENSACQYPEKLCVDDSCRSLTYKELLTRSKALAKGLAHVIKIKKGQAVGVVIINSVTFVEVQFSLLCGGYVVTPLDPEIKYKNLLHAIEKADLSVVITDNMKIAKYLASQVSTMSVIYSGKSKLEHCYFLNELFDFSGNQYKSIITNSNAIASYMFTTGSTGNPKAVVLSHFNVLSAISNIVEFVGYKHDYHELITLPLSHNFGLGHVYCNIAVGGRVSLLPGLSDFQLLFKTLMEKRPNGFPGTPSGYFILSKRFPKKLQQCGSFLRHIVIDSEPLPPELNIEIRALLPNTRIIVYYGLTEASRSTFIDYSIDAEMYFCKSVGKATPNVEIKIVDDNMCKNQPFEQGRVVIQGNHIMQGYLNDNKLTSEVIKNKWFYTDDIGYLDENGYLFLTGRKSTFINKGGIKIDPREIEEAFKKNTDVTNVAVVGLSHINFGILIFCVVTLKPNSMLNKNLLKEYCVKSLEKVKIPNEIIILDKIPKSSTGKLLRRELIQEVIRYAKYDDLEPIN</sequence>
<dbReference type="InterPro" id="IPR025110">
    <property type="entry name" value="AMP-bd_C"/>
</dbReference>
<proteinExistence type="inferred from homology"/>
<dbReference type="InterPro" id="IPR045851">
    <property type="entry name" value="AMP-bd_C_sf"/>
</dbReference>
<dbReference type="AlphaFoldDB" id="A0A0M4NI74"/>
<dbReference type="InterPro" id="IPR000873">
    <property type="entry name" value="AMP-dep_synth/lig_dom"/>
</dbReference>
<dbReference type="Gene3D" id="3.30.300.30">
    <property type="match status" value="1"/>
</dbReference>
<dbReference type="Pfam" id="PF13193">
    <property type="entry name" value="AMP-binding_C"/>
    <property type="match status" value="1"/>
</dbReference>
<dbReference type="PROSITE" id="PS00455">
    <property type="entry name" value="AMP_BINDING"/>
    <property type="match status" value="1"/>
</dbReference>
<gene>
    <name evidence="5" type="ORF">SP60_02180</name>
</gene>
<evidence type="ECO:0000259" key="3">
    <source>
        <dbReference type="Pfam" id="PF00501"/>
    </source>
</evidence>
<keyword evidence="6" id="KW-1185">Reference proteome</keyword>
<dbReference type="Pfam" id="PF00501">
    <property type="entry name" value="AMP-binding"/>
    <property type="match status" value="1"/>
</dbReference>
<dbReference type="PANTHER" id="PTHR43201:SF5">
    <property type="entry name" value="MEDIUM-CHAIN ACYL-COA LIGASE ACSF2, MITOCHONDRIAL"/>
    <property type="match status" value="1"/>
</dbReference>
<dbReference type="InterPro" id="IPR020845">
    <property type="entry name" value="AMP-binding_CS"/>
</dbReference>
<dbReference type="KEGG" id="tho:SP60_02180"/>
<dbReference type="SUPFAM" id="SSF56801">
    <property type="entry name" value="Acetyl-CoA synthetase-like"/>
    <property type="match status" value="1"/>
</dbReference>
<evidence type="ECO:0000313" key="6">
    <source>
        <dbReference type="Proteomes" id="UP000058020"/>
    </source>
</evidence>
<evidence type="ECO:0000256" key="2">
    <source>
        <dbReference type="ARBA" id="ARBA00022598"/>
    </source>
</evidence>
<feature type="domain" description="AMP-binding enzyme C-terminal" evidence="4">
    <location>
        <begin position="424"/>
        <end position="499"/>
    </location>
</feature>
<dbReference type="OrthoDB" id="9803968at2"/>
<accession>A0A0M4NI74</accession>
<dbReference type="RefSeq" id="WP_053951081.1">
    <property type="nucleotide sequence ID" value="NZ_CP010552.1"/>
</dbReference>
<protein>
    <recommendedName>
        <fullName evidence="7">AMP-dependent synthetase/ligase domain-containing protein</fullName>
    </recommendedName>
</protein>
<evidence type="ECO:0008006" key="7">
    <source>
        <dbReference type="Google" id="ProtNLM"/>
    </source>
</evidence>
<dbReference type="EMBL" id="CP010552">
    <property type="protein sequence ID" value="ALE52150.1"/>
    <property type="molecule type" value="Genomic_DNA"/>
</dbReference>
<name>A0A0M4NI74_9GAMM</name>